<dbReference type="Proteomes" id="UP000008817">
    <property type="component" value="Plasmid pC"/>
</dbReference>
<evidence type="ECO:0000256" key="5">
    <source>
        <dbReference type="ARBA" id="ARBA00022692"/>
    </source>
</evidence>
<sequence length="724" mass="79028">MGSLDPGIANAAAQPVDSGLRALCGIAAFYRIAADPNRLQHELAIGSGVASELDLLRAASAVGLKARAVSGLTEARIRSLPVPAIVHMPEGTFAILGGPTPSGRYRVIDPVTRADRELSAAELLIESGARALLVARKLGGAGTDPRTFGLKWFLPSLWRYRKPLAHVLVASLFVQIFALVTPLFFQVVVDKVLTHKGYSTLFVLVAGIAAIIGLFDVVLQYLRTYALSHTTNRIDVELGQRLFRHLLRLPLDYFETRSAGQTVARVRELETIRNFLTGQGLFAAIDLVFAVVFLCILWFYSWSLTLIVLGSIPLYALVGLLVRPPLRDMVKEKFNRGAVSQQLLVEAIIGIQTVKSAAVEPVMQAQWEEKLAAYVKTAFHTTLLGAGGQNVIQYISKLTTALLLLFGARAVINGELSVGSLVAFNMIAGQATTPVLRLSQLWQDFQQVQISIDRLGDILNTPMERTPATRLALPAPRGLIEFKNVSFRYRPGGQDILKGINLQIRPGEVVGIVGASGSGKSTLTKLIQRLYLSSEGQILLDGMDISQMDPAWLRGHIGVVLQENLLFNRTIHENIALANPALPRAQVLAAARLSGADEFISKLPQGYDTVIEERGANLSGGQRQRMAIARALATNPPLLIFDEATSALDYESERVVQENMRHIVQGRTVIIIAHRLAAVRNCHRIVGMADGRVVEMGTHDELLQKKDGLFARLWALQHDTRVPA</sequence>
<keyword evidence="8 10" id="KW-1133">Transmembrane helix</keyword>
<dbReference type="EMBL" id="CP001077">
    <property type="protein sequence ID" value="ACE94907.1"/>
    <property type="molecule type" value="Genomic_DNA"/>
</dbReference>
<keyword evidence="9 10" id="KW-0472">Membrane</keyword>
<evidence type="ECO:0000256" key="2">
    <source>
        <dbReference type="ARBA" id="ARBA00005417"/>
    </source>
</evidence>
<feature type="transmembrane region" description="Helical" evidence="10">
    <location>
        <begin position="281"/>
        <end position="300"/>
    </location>
</feature>
<dbReference type="Gene3D" id="3.90.70.10">
    <property type="entry name" value="Cysteine proteinases"/>
    <property type="match status" value="1"/>
</dbReference>
<dbReference type="PROSITE" id="PS00211">
    <property type="entry name" value="ABC_TRANSPORTER_1"/>
    <property type="match status" value="1"/>
</dbReference>
<dbReference type="HOGENOM" id="CLU_000604_95_4_5"/>
<evidence type="ECO:0000313" key="15">
    <source>
        <dbReference type="Proteomes" id="UP000008817"/>
    </source>
</evidence>
<dbReference type="Pfam" id="PF00005">
    <property type="entry name" value="ABC_tran"/>
    <property type="match status" value="1"/>
</dbReference>
<dbReference type="AlphaFoldDB" id="B3Q3P7"/>
<dbReference type="GO" id="GO:0030253">
    <property type="term" value="P:protein secretion by the type I secretion system"/>
    <property type="evidence" value="ECO:0007669"/>
    <property type="project" value="InterPro"/>
</dbReference>
<evidence type="ECO:0000256" key="10">
    <source>
        <dbReference type="SAM" id="Phobius"/>
    </source>
</evidence>
<dbReference type="InterPro" id="IPR010132">
    <property type="entry name" value="ATPase_T1SS_HlyB"/>
</dbReference>
<organism evidence="14 15">
    <name type="scientific">Rhizobium etli (strain CIAT 652)</name>
    <dbReference type="NCBI Taxonomy" id="491916"/>
    <lineage>
        <taxon>Bacteria</taxon>
        <taxon>Pseudomonadati</taxon>
        <taxon>Pseudomonadota</taxon>
        <taxon>Alphaproteobacteria</taxon>
        <taxon>Hyphomicrobiales</taxon>
        <taxon>Rhizobiaceae</taxon>
        <taxon>Rhizobium/Agrobacterium group</taxon>
        <taxon>Rhizobium</taxon>
    </lineage>
</organism>
<dbReference type="CDD" id="cd18588">
    <property type="entry name" value="ABC_6TM_CyaB_HlyB_like"/>
    <property type="match status" value="1"/>
</dbReference>
<evidence type="ECO:0000259" key="11">
    <source>
        <dbReference type="PROSITE" id="PS50893"/>
    </source>
</evidence>
<dbReference type="Pfam" id="PF03412">
    <property type="entry name" value="Peptidase_C39"/>
    <property type="match status" value="1"/>
</dbReference>
<dbReference type="InterPro" id="IPR003593">
    <property type="entry name" value="AAA+_ATPase"/>
</dbReference>
<dbReference type="InterPro" id="IPR011527">
    <property type="entry name" value="ABC1_TM_dom"/>
</dbReference>
<keyword evidence="7 14" id="KW-0067">ATP-binding</keyword>
<dbReference type="Pfam" id="PF00664">
    <property type="entry name" value="ABC_membrane"/>
    <property type="match status" value="1"/>
</dbReference>
<dbReference type="Gene3D" id="3.40.50.300">
    <property type="entry name" value="P-loop containing nucleotide triphosphate hydrolases"/>
    <property type="match status" value="1"/>
</dbReference>
<feature type="domain" description="ABC transmembrane type-1" evidence="12">
    <location>
        <begin position="167"/>
        <end position="447"/>
    </location>
</feature>
<name>B3Q3P7_RHIE6</name>
<dbReference type="InterPro" id="IPR027417">
    <property type="entry name" value="P-loop_NTPase"/>
</dbReference>
<dbReference type="InterPro" id="IPR039421">
    <property type="entry name" value="Type_1_exporter"/>
</dbReference>
<dbReference type="GO" id="GO:0006508">
    <property type="term" value="P:proteolysis"/>
    <property type="evidence" value="ECO:0007669"/>
    <property type="project" value="InterPro"/>
</dbReference>
<evidence type="ECO:0000259" key="13">
    <source>
        <dbReference type="PROSITE" id="PS50990"/>
    </source>
</evidence>
<dbReference type="PROSITE" id="PS50893">
    <property type="entry name" value="ABC_TRANSPORTER_2"/>
    <property type="match status" value="1"/>
</dbReference>
<evidence type="ECO:0000313" key="14">
    <source>
        <dbReference type="EMBL" id="ACE94907.1"/>
    </source>
</evidence>
<accession>B3Q3P7</accession>
<dbReference type="InterPro" id="IPR036640">
    <property type="entry name" value="ABC1_TM_sf"/>
</dbReference>
<dbReference type="PROSITE" id="PS50990">
    <property type="entry name" value="PEPTIDASE_C39"/>
    <property type="match status" value="1"/>
</dbReference>
<keyword evidence="14" id="KW-0614">Plasmid</keyword>
<geneLocation type="plasmid" evidence="14 15">
    <name>pC</name>
</geneLocation>
<dbReference type="GO" id="GO:0030256">
    <property type="term" value="C:type I protein secretion system complex"/>
    <property type="evidence" value="ECO:0007669"/>
    <property type="project" value="InterPro"/>
</dbReference>
<feature type="domain" description="Peptidase C39" evidence="13">
    <location>
        <begin position="12"/>
        <end position="134"/>
    </location>
</feature>
<dbReference type="InterPro" id="IPR003439">
    <property type="entry name" value="ABC_transporter-like_ATP-bd"/>
</dbReference>
<feature type="transmembrane region" description="Helical" evidence="10">
    <location>
        <begin position="164"/>
        <end position="185"/>
    </location>
</feature>
<feature type="transmembrane region" description="Helical" evidence="10">
    <location>
        <begin position="306"/>
        <end position="326"/>
    </location>
</feature>
<dbReference type="NCBIfam" id="TIGR01846">
    <property type="entry name" value="type_I_sec_HlyB"/>
    <property type="match status" value="1"/>
</dbReference>
<keyword evidence="4" id="KW-1003">Cell membrane</keyword>
<dbReference type="GO" id="GO:0034040">
    <property type="term" value="F:ATPase-coupled lipid transmembrane transporter activity"/>
    <property type="evidence" value="ECO:0007669"/>
    <property type="project" value="TreeGrafter"/>
</dbReference>
<protein>
    <submittedName>
        <fullName evidence="14">Probable toxin secretion ABC transporter, ATP-binding protein</fullName>
    </submittedName>
</protein>
<gene>
    <name evidence="14" type="ordered locus">RHECIAT_PC0000836</name>
</gene>
<dbReference type="InterPro" id="IPR005074">
    <property type="entry name" value="Peptidase_C39"/>
</dbReference>
<dbReference type="Gene3D" id="1.20.1560.10">
    <property type="entry name" value="ABC transporter type 1, transmembrane domain"/>
    <property type="match status" value="1"/>
</dbReference>
<dbReference type="GO" id="GO:0140359">
    <property type="term" value="F:ABC-type transporter activity"/>
    <property type="evidence" value="ECO:0007669"/>
    <property type="project" value="InterPro"/>
</dbReference>
<keyword evidence="3" id="KW-0813">Transport</keyword>
<dbReference type="PANTHER" id="PTHR24221">
    <property type="entry name" value="ATP-BINDING CASSETTE SUB-FAMILY B"/>
    <property type="match status" value="1"/>
</dbReference>
<dbReference type="GO" id="GO:0005524">
    <property type="term" value="F:ATP binding"/>
    <property type="evidence" value="ECO:0007669"/>
    <property type="project" value="UniProtKB-KW"/>
</dbReference>
<dbReference type="InterPro" id="IPR017871">
    <property type="entry name" value="ABC_transporter-like_CS"/>
</dbReference>
<feature type="transmembrane region" description="Helical" evidence="10">
    <location>
        <begin position="197"/>
        <end position="219"/>
    </location>
</feature>
<comment type="similarity">
    <text evidence="2">Belongs to the ABC transporter superfamily.</text>
</comment>
<dbReference type="SUPFAM" id="SSF90123">
    <property type="entry name" value="ABC transporter transmembrane region"/>
    <property type="match status" value="1"/>
</dbReference>
<dbReference type="SMART" id="SM00382">
    <property type="entry name" value="AAA"/>
    <property type="match status" value="1"/>
</dbReference>
<dbReference type="GO" id="GO:0016887">
    <property type="term" value="F:ATP hydrolysis activity"/>
    <property type="evidence" value="ECO:0007669"/>
    <property type="project" value="InterPro"/>
</dbReference>
<dbReference type="GO" id="GO:0005886">
    <property type="term" value="C:plasma membrane"/>
    <property type="evidence" value="ECO:0007669"/>
    <property type="project" value="UniProtKB-SubCell"/>
</dbReference>
<evidence type="ECO:0000256" key="6">
    <source>
        <dbReference type="ARBA" id="ARBA00022741"/>
    </source>
</evidence>
<keyword evidence="6" id="KW-0547">Nucleotide-binding</keyword>
<evidence type="ECO:0000256" key="1">
    <source>
        <dbReference type="ARBA" id="ARBA00004651"/>
    </source>
</evidence>
<evidence type="ECO:0000256" key="7">
    <source>
        <dbReference type="ARBA" id="ARBA00022840"/>
    </source>
</evidence>
<proteinExistence type="inferred from homology"/>
<dbReference type="SUPFAM" id="SSF52540">
    <property type="entry name" value="P-loop containing nucleoside triphosphate hydrolases"/>
    <property type="match status" value="1"/>
</dbReference>
<evidence type="ECO:0000256" key="9">
    <source>
        <dbReference type="ARBA" id="ARBA00023136"/>
    </source>
</evidence>
<dbReference type="PROSITE" id="PS50929">
    <property type="entry name" value="ABC_TM1F"/>
    <property type="match status" value="1"/>
</dbReference>
<evidence type="ECO:0000256" key="3">
    <source>
        <dbReference type="ARBA" id="ARBA00022448"/>
    </source>
</evidence>
<dbReference type="PANTHER" id="PTHR24221:SF647">
    <property type="entry name" value="BLL6336 PROTEIN"/>
    <property type="match status" value="1"/>
</dbReference>
<evidence type="ECO:0000256" key="4">
    <source>
        <dbReference type="ARBA" id="ARBA00022475"/>
    </source>
</evidence>
<dbReference type="eggNOG" id="COG2274">
    <property type="taxonomic scope" value="Bacteria"/>
</dbReference>
<feature type="domain" description="ABC transporter" evidence="11">
    <location>
        <begin position="480"/>
        <end position="715"/>
    </location>
</feature>
<evidence type="ECO:0000259" key="12">
    <source>
        <dbReference type="PROSITE" id="PS50929"/>
    </source>
</evidence>
<dbReference type="KEGG" id="rec:RHECIAT_PC0000836"/>
<evidence type="ECO:0000256" key="8">
    <source>
        <dbReference type="ARBA" id="ARBA00022989"/>
    </source>
</evidence>
<reference evidence="14 15" key="1">
    <citation type="submission" date="2008-04" db="EMBL/GenBank/DDBJ databases">
        <title>Genome diversity and DNA divergence of Rhizobium etli.</title>
        <authorList>
            <person name="Gonzalez V."/>
            <person name="Acosta J.L."/>
            <person name="Santamaria R.I."/>
            <person name="Bustos P."/>
            <person name="Hernandez-Gonzalez I.L."/>
            <person name="Fernandez J.L."/>
            <person name="Diaz R."/>
            <person name="Flores M."/>
            <person name="Mora J."/>
            <person name="Palacios R."/>
            <person name="Davila G."/>
        </authorList>
    </citation>
    <scope>NUCLEOTIDE SEQUENCE [LARGE SCALE GENOMIC DNA]</scope>
    <source>
        <strain evidence="14 15">CIAT 652</strain>
        <plasmid evidence="15">Plasmid pC</plasmid>
    </source>
</reference>
<dbReference type="FunFam" id="3.40.50.300:FF:000299">
    <property type="entry name" value="ABC transporter ATP-binding protein/permease"/>
    <property type="match status" value="1"/>
</dbReference>
<comment type="subcellular location">
    <subcellularLocation>
        <location evidence="1">Cell membrane</location>
        <topology evidence="1">Multi-pass membrane protein</topology>
    </subcellularLocation>
</comment>
<dbReference type="GO" id="GO:0008233">
    <property type="term" value="F:peptidase activity"/>
    <property type="evidence" value="ECO:0007669"/>
    <property type="project" value="InterPro"/>
</dbReference>
<keyword evidence="5 10" id="KW-0812">Transmembrane</keyword>